<accession>A0A263CW63</accession>
<protein>
    <recommendedName>
        <fullName evidence="3">Winged helix DNA-binding domain-containing protein</fullName>
    </recommendedName>
</protein>
<dbReference type="Proteomes" id="UP000242444">
    <property type="component" value="Unassembled WGS sequence"/>
</dbReference>
<dbReference type="AlphaFoldDB" id="A0A263CW63"/>
<evidence type="ECO:0000313" key="2">
    <source>
        <dbReference type="Proteomes" id="UP000242444"/>
    </source>
</evidence>
<organism evidence="1 2">
    <name type="scientific">Amycolatopsis antarctica</name>
    <dbReference type="NCBI Taxonomy" id="1854586"/>
    <lineage>
        <taxon>Bacteria</taxon>
        <taxon>Bacillati</taxon>
        <taxon>Actinomycetota</taxon>
        <taxon>Actinomycetes</taxon>
        <taxon>Pseudonocardiales</taxon>
        <taxon>Pseudonocardiaceae</taxon>
        <taxon>Amycolatopsis</taxon>
    </lineage>
</organism>
<reference evidence="1 2" key="1">
    <citation type="submission" date="2017-07" db="EMBL/GenBank/DDBJ databases">
        <title>Amycolatopsis antarcticus sp. nov., isolated from the surface of an Antarcticus brown macroalga.</title>
        <authorList>
            <person name="Wang J."/>
            <person name="Leiva S."/>
            <person name="Huang J."/>
            <person name="Huang Y."/>
        </authorList>
    </citation>
    <scope>NUCLEOTIDE SEQUENCE [LARGE SCALE GENOMIC DNA]</scope>
    <source>
        <strain evidence="1 2">AU-G6</strain>
    </source>
</reference>
<name>A0A263CW63_9PSEU</name>
<dbReference type="OrthoDB" id="9148135at2"/>
<dbReference type="PANTHER" id="PTHR38479">
    <property type="entry name" value="LMO0824 PROTEIN"/>
    <property type="match status" value="1"/>
</dbReference>
<sequence length="396" mass="43881">MAATISRSDVIAFRLHTHHLTERLPENGLLDAAGACGIQNSPPGSGLLALHARVRDLTPERLAEEVDEKRSLLQTWYMRGSPFYFPTADAPVFTTGVLPPAEEAQSHLVLGVTHSLSRLGMSLTEAVDLTGAEIREVLAGRRLAMNELGTELAERIARTLPERQRAVWAEEGPHSPGQPLGEAVVHFCVRILTLRRVVCLAPREGNKAPFVLAGEWLGEPIPDVDPDLARADLLRRYLHCYGPSNRADFAAWLGIKAGDAAPWWDLVEDELTRVEFGRTLWIRTEDLDALRSAPAPKGTRLLPPRDPYTQMRDRGTIVDEKYHRQVWKTVGEPGAVLTDGEIAGIWRPRKNGRKLTMTVRTFGSLSQRDRKSIEDEAERIAPLRGASLVDLDFGTA</sequence>
<dbReference type="InterPro" id="IPR009351">
    <property type="entry name" value="AlkZ-like"/>
</dbReference>
<dbReference type="InParanoid" id="A0A263CW63"/>
<proteinExistence type="predicted"/>
<evidence type="ECO:0000313" key="1">
    <source>
        <dbReference type="EMBL" id="OZM70198.1"/>
    </source>
</evidence>
<keyword evidence="2" id="KW-1185">Reference proteome</keyword>
<evidence type="ECO:0008006" key="3">
    <source>
        <dbReference type="Google" id="ProtNLM"/>
    </source>
</evidence>
<dbReference type="Pfam" id="PF06224">
    <property type="entry name" value="AlkZ-like"/>
    <property type="match status" value="1"/>
</dbReference>
<gene>
    <name evidence="1" type="ORF">CFN78_26720</name>
</gene>
<dbReference type="RefSeq" id="WP_094865859.1">
    <property type="nucleotide sequence ID" value="NZ_NKYE01000023.1"/>
</dbReference>
<comment type="caution">
    <text evidence="1">The sequence shown here is derived from an EMBL/GenBank/DDBJ whole genome shotgun (WGS) entry which is preliminary data.</text>
</comment>
<dbReference type="PANTHER" id="PTHR38479:SF2">
    <property type="entry name" value="WINGED HELIX DNA-BINDING DOMAIN-CONTAINING PROTEIN"/>
    <property type="match status" value="1"/>
</dbReference>
<dbReference type="EMBL" id="NKYE01000023">
    <property type="protein sequence ID" value="OZM70198.1"/>
    <property type="molecule type" value="Genomic_DNA"/>
</dbReference>